<sequence>MQTITTRSSPAPAPAPLAISKPLLCPCCKQPVTAPQPEIVIDHYGLTPMQGRIFEAVWKGKGLPVITERIFTAMYIDDPDGGPSPDKMYLAFKVALCHLRQRLEGSGIGIANVGYRRGYRLVLEGKFPGTTTR</sequence>
<keyword evidence="2" id="KW-1185">Reference proteome</keyword>
<protein>
    <recommendedName>
        <fullName evidence="3">OmpR/PhoB-type domain-containing protein</fullName>
    </recommendedName>
</protein>
<evidence type="ECO:0000313" key="1">
    <source>
        <dbReference type="EMBL" id="MBE1506514.1"/>
    </source>
</evidence>
<accession>A0ABR9ITJ9</accession>
<dbReference type="EMBL" id="JADBEC010000001">
    <property type="protein sequence ID" value="MBE1506514.1"/>
    <property type="molecule type" value="Genomic_DNA"/>
</dbReference>
<organism evidence="1 2">
    <name type="scientific">Rhizobium viscosum</name>
    <name type="common">Arthrobacter viscosus</name>
    <dbReference type="NCBI Taxonomy" id="1673"/>
    <lineage>
        <taxon>Bacteria</taxon>
        <taxon>Pseudomonadati</taxon>
        <taxon>Pseudomonadota</taxon>
        <taxon>Alphaproteobacteria</taxon>
        <taxon>Hyphomicrobiales</taxon>
        <taxon>Rhizobiaceae</taxon>
        <taxon>Rhizobium/Agrobacterium group</taxon>
        <taxon>Rhizobium</taxon>
    </lineage>
</organism>
<evidence type="ECO:0008006" key="3">
    <source>
        <dbReference type="Google" id="ProtNLM"/>
    </source>
</evidence>
<evidence type="ECO:0000313" key="2">
    <source>
        <dbReference type="Proteomes" id="UP000620262"/>
    </source>
</evidence>
<name>A0ABR9ITJ9_RHIVS</name>
<dbReference type="RefSeq" id="WP_192730207.1">
    <property type="nucleotide sequence ID" value="NZ_BAAAVL010000013.1"/>
</dbReference>
<gene>
    <name evidence="1" type="ORF">H4W29_003695</name>
</gene>
<dbReference type="Proteomes" id="UP000620262">
    <property type="component" value="Unassembled WGS sequence"/>
</dbReference>
<comment type="caution">
    <text evidence="1">The sequence shown here is derived from an EMBL/GenBank/DDBJ whole genome shotgun (WGS) entry which is preliminary data.</text>
</comment>
<reference evidence="1 2" key="1">
    <citation type="submission" date="2020-10" db="EMBL/GenBank/DDBJ databases">
        <title>Sequencing the genomes of 1000 actinobacteria strains.</title>
        <authorList>
            <person name="Klenk H.-P."/>
        </authorList>
    </citation>
    <scope>NUCLEOTIDE SEQUENCE [LARGE SCALE GENOMIC DNA]</scope>
    <source>
        <strain evidence="1 2">DSM 7307</strain>
    </source>
</reference>
<proteinExistence type="predicted"/>